<sequence>MSSHIDKFTGAGGVSLSMYNTDASMAAFAEASMNTTYLKTSSSEQYDLGSFKFRPIKGSIVAREMMRTDTVI</sequence>
<reference evidence="1 2" key="1">
    <citation type="journal article" date="2018" name="Mol. Plant">
        <title>The genome of Artemisia annua provides insight into the evolution of Asteraceae family and artemisinin biosynthesis.</title>
        <authorList>
            <person name="Shen Q."/>
            <person name="Zhang L."/>
            <person name="Liao Z."/>
            <person name="Wang S."/>
            <person name="Yan T."/>
            <person name="Shi P."/>
            <person name="Liu M."/>
            <person name="Fu X."/>
            <person name="Pan Q."/>
            <person name="Wang Y."/>
            <person name="Lv Z."/>
            <person name="Lu X."/>
            <person name="Zhang F."/>
            <person name="Jiang W."/>
            <person name="Ma Y."/>
            <person name="Chen M."/>
            <person name="Hao X."/>
            <person name="Li L."/>
            <person name="Tang Y."/>
            <person name="Lv G."/>
            <person name="Zhou Y."/>
            <person name="Sun X."/>
            <person name="Brodelius P.E."/>
            <person name="Rose J.K.C."/>
            <person name="Tang K."/>
        </authorList>
    </citation>
    <scope>NUCLEOTIDE SEQUENCE [LARGE SCALE GENOMIC DNA]</scope>
    <source>
        <strain evidence="2">cv. Huhao1</strain>
        <tissue evidence="1">Leaf</tissue>
    </source>
</reference>
<accession>A0A2U1LBM4</accession>
<dbReference type="STRING" id="35608.A0A2U1LBM4"/>
<name>A0A2U1LBM4_ARTAN</name>
<keyword evidence="2" id="KW-1185">Reference proteome</keyword>
<comment type="caution">
    <text evidence="1">The sequence shown here is derived from an EMBL/GenBank/DDBJ whole genome shotgun (WGS) entry which is preliminary data.</text>
</comment>
<proteinExistence type="predicted"/>
<dbReference type="Proteomes" id="UP000245207">
    <property type="component" value="Unassembled WGS sequence"/>
</dbReference>
<dbReference type="EMBL" id="PKPP01010294">
    <property type="protein sequence ID" value="PWA46413.1"/>
    <property type="molecule type" value="Genomic_DNA"/>
</dbReference>
<dbReference type="AlphaFoldDB" id="A0A2U1LBM4"/>
<protein>
    <submittedName>
        <fullName evidence="1">NADP-dependent isocitrate dehydrogenase 1</fullName>
    </submittedName>
</protein>
<organism evidence="1 2">
    <name type="scientific">Artemisia annua</name>
    <name type="common">Sweet wormwood</name>
    <dbReference type="NCBI Taxonomy" id="35608"/>
    <lineage>
        <taxon>Eukaryota</taxon>
        <taxon>Viridiplantae</taxon>
        <taxon>Streptophyta</taxon>
        <taxon>Embryophyta</taxon>
        <taxon>Tracheophyta</taxon>
        <taxon>Spermatophyta</taxon>
        <taxon>Magnoliopsida</taxon>
        <taxon>eudicotyledons</taxon>
        <taxon>Gunneridae</taxon>
        <taxon>Pentapetalae</taxon>
        <taxon>asterids</taxon>
        <taxon>campanulids</taxon>
        <taxon>Asterales</taxon>
        <taxon>Asteraceae</taxon>
        <taxon>Asteroideae</taxon>
        <taxon>Anthemideae</taxon>
        <taxon>Artemisiinae</taxon>
        <taxon>Artemisia</taxon>
    </lineage>
</organism>
<dbReference type="Gene3D" id="6.10.250.2840">
    <property type="match status" value="1"/>
</dbReference>
<dbReference type="OrthoDB" id="1745539at2759"/>
<gene>
    <name evidence="1" type="ORF">CTI12_AA507520</name>
</gene>
<evidence type="ECO:0000313" key="1">
    <source>
        <dbReference type="EMBL" id="PWA46413.1"/>
    </source>
</evidence>
<evidence type="ECO:0000313" key="2">
    <source>
        <dbReference type="Proteomes" id="UP000245207"/>
    </source>
</evidence>